<dbReference type="SUPFAM" id="SSF56519">
    <property type="entry name" value="Penicillin binding protein dimerisation domain"/>
    <property type="match status" value="1"/>
</dbReference>
<dbReference type="STRING" id="163359.A9R16_02450"/>
<gene>
    <name evidence="15" type="primary">mrdA</name>
    <name evidence="15" type="ORF">C4900_09560</name>
</gene>
<dbReference type="Pfam" id="PF03717">
    <property type="entry name" value="PBP_dimer"/>
    <property type="match status" value="1"/>
</dbReference>
<dbReference type="AlphaFoldDB" id="A0A1C2FYU2"/>
<dbReference type="GO" id="GO:0009002">
    <property type="term" value="F:serine-type D-Ala-D-Ala carboxypeptidase activity"/>
    <property type="evidence" value="ECO:0007669"/>
    <property type="project" value="UniProtKB-EC"/>
</dbReference>
<dbReference type="InterPro" id="IPR001460">
    <property type="entry name" value="PCN-bd_Tpept"/>
</dbReference>
<keyword evidence="3" id="KW-1003">Cell membrane</keyword>
<evidence type="ECO:0000256" key="3">
    <source>
        <dbReference type="ARBA" id="ARBA00022475"/>
    </source>
</evidence>
<dbReference type="EMBL" id="PSYR01000002">
    <property type="protein sequence ID" value="RCN56104.1"/>
    <property type="molecule type" value="Genomic_DNA"/>
</dbReference>
<proteinExistence type="predicted"/>
<dbReference type="GO" id="GO:0008658">
    <property type="term" value="F:penicillin binding"/>
    <property type="evidence" value="ECO:0007669"/>
    <property type="project" value="UniProtKB-UniRule"/>
</dbReference>
<keyword evidence="4" id="KW-0997">Cell inner membrane</keyword>
<evidence type="ECO:0000256" key="1">
    <source>
        <dbReference type="ARBA" id="ARBA00004167"/>
    </source>
</evidence>
<dbReference type="OrthoDB" id="9766847at2"/>
<dbReference type="SUPFAM" id="SSF56601">
    <property type="entry name" value="beta-lactamase/transpeptidase-like"/>
    <property type="match status" value="1"/>
</dbReference>
<keyword evidence="12" id="KW-0472">Membrane</keyword>
<keyword evidence="8" id="KW-0378">Hydrolase</keyword>
<dbReference type="InterPro" id="IPR017790">
    <property type="entry name" value="Penicillin-binding_protein_2"/>
</dbReference>
<evidence type="ECO:0000256" key="6">
    <source>
        <dbReference type="ARBA" id="ARBA00022670"/>
    </source>
</evidence>
<evidence type="ECO:0000256" key="13">
    <source>
        <dbReference type="ARBA" id="ARBA00023316"/>
    </source>
</evidence>
<evidence type="ECO:0000256" key="8">
    <source>
        <dbReference type="ARBA" id="ARBA00022801"/>
    </source>
</evidence>
<dbReference type="GO" id="GO:0005886">
    <property type="term" value="C:plasma membrane"/>
    <property type="evidence" value="ECO:0007669"/>
    <property type="project" value="UniProtKB-SubCell"/>
</dbReference>
<name>A0A1C2FYU2_9GAMM</name>
<keyword evidence="16" id="KW-1185">Reference proteome</keyword>
<accession>A0A1C2FYU2</accession>
<keyword evidence="9" id="KW-0133">Cell shape</keyword>
<evidence type="ECO:0000256" key="5">
    <source>
        <dbReference type="ARBA" id="ARBA00022645"/>
    </source>
</evidence>
<dbReference type="NCBIfam" id="TIGR03423">
    <property type="entry name" value="pbp2_mrdA"/>
    <property type="match status" value="1"/>
</dbReference>
<dbReference type="GO" id="GO:0008360">
    <property type="term" value="P:regulation of cell shape"/>
    <property type="evidence" value="ECO:0007669"/>
    <property type="project" value="UniProtKB-KW"/>
</dbReference>
<keyword evidence="6" id="KW-0645">Protease</keyword>
<evidence type="ECO:0000256" key="10">
    <source>
        <dbReference type="ARBA" id="ARBA00022984"/>
    </source>
</evidence>
<evidence type="ECO:0000256" key="11">
    <source>
        <dbReference type="ARBA" id="ARBA00022989"/>
    </source>
</evidence>
<evidence type="ECO:0000256" key="7">
    <source>
        <dbReference type="ARBA" id="ARBA00022692"/>
    </source>
</evidence>
<dbReference type="Pfam" id="PF00905">
    <property type="entry name" value="Transpeptidase"/>
    <property type="match status" value="1"/>
</dbReference>
<organism evidence="15 16">
    <name type="scientific">Acidiferrobacter thiooxydans</name>
    <dbReference type="NCBI Taxonomy" id="163359"/>
    <lineage>
        <taxon>Bacteria</taxon>
        <taxon>Pseudomonadati</taxon>
        <taxon>Pseudomonadota</taxon>
        <taxon>Gammaproteobacteria</taxon>
        <taxon>Acidiferrobacterales</taxon>
        <taxon>Acidiferrobacteraceae</taxon>
        <taxon>Acidiferrobacter</taxon>
    </lineage>
</organism>
<keyword evidence="13" id="KW-0961">Cell wall biogenesis/degradation</keyword>
<reference evidence="15 16" key="1">
    <citation type="submission" date="2018-02" db="EMBL/GenBank/DDBJ databases">
        <title>Insights into the biology of acidophilic members of the Acidiferrobacteraceae family derived from comparative genomic analyses.</title>
        <authorList>
            <person name="Issotta F."/>
            <person name="Thyssen C."/>
            <person name="Mena C."/>
            <person name="Moya A."/>
            <person name="Bellenberg S."/>
            <person name="Sproer C."/>
            <person name="Covarrubias P.C."/>
            <person name="Sand W."/>
            <person name="Quatrini R."/>
            <person name="Vera M."/>
        </authorList>
    </citation>
    <scope>NUCLEOTIDE SEQUENCE [LARGE SCALE GENOMIC DNA]</scope>
    <source>
        <strain evidence="16">m-1</strain>
    </source>
</reference>
<dbReference type="Proteomes" id="UP000253250">
    <property type="component" value="Unassembled WGS sequence"/>
</dbReference>
<keyword evidence="5" id="KW-0121">Carboxypeptidase</keyword>
<comment type="caution">
    <text evidence="15">The sequence shown here is derived from an EMBL/GenBank/DDBJ whole genome shotgun (WGS) entry which is preliminary data.</text>
</comment>
<keyword evidence="7" id="KW-0812">Transmembrane</keyword>
<sequence>MNPKAFLSQESEERQLFTARIRVAVGVALALLLVLVGRLAYIQVGRHAHFATLARDNLTRPVPLPPARGLILDRHGVVLAGNFPAYTVSIAPRAVPHLTQLLTHLKGLIGLDSRDLQRFRHEVQTHDSADFLPLRRNLTSVETARLAAHLPELPGVRLQAQLRRNYPLDGLADAVVGYVGPITMAEAAHHALRYAGFHDVGQTGIERLYQRDLMGHMGYKDVEENARGRLVRVLKRVPGRPGDNLYLTISAQMQAVAEQMFKGRRGAAVALNPRTGAVLALVSSPTYNPNPFVLGISRRRYAKLTDNPRAPLDNRVLNGLYPPGSSIKPFYAYAALQTRWFHPHRRVLCRGTWHIPGNNHIFHDWLPWGMGRIGLEKALEESSDVYFYKLAYRMGIDRMARYLEDFGFGHVTGIDLPGESAGIVPTPQWIQAHDSPWYEGETIITGIGQGPLLVTPLQLADAMAALANHGVRMRPYVVRAVQNPLTKAVHYEKPHADPAIPHHRPNSDTLLVDDLTHVISGSLGTAHIIAHRLPYAVAGKTGTAQLWSAPANGKYKGPRLHSDALFTAMAPVPDPRIVVAVVLEHAGFGLHSAIPTKIARALINLDLLGHVHVRHAPKTLVARFAKERLSARAQTLEARTRRAPSRSEDQAG</sequence>
<dbReference type="InterPro" id="IPR005311">
    <property type="entry name" value="PBP_dimer"/>
</dbReference>
<evidence type="ECO:0000256" key="4">
    <source>
        <dbReference type="ARBA" id="ARBA00022519"/>
    </source>
</evidence>
<evidence type="ECO:0000256" key="14">
    <source>
        <dbReference type="NCBIfam" id="TIGR03423"/>
    </source>
</evidence>
<evidence type="ECO:0000256" key="2">
    <source>
        <dbReference type="ARBA" id="ARBA00004236"/>
    </source>
</evidence>
<evidence type="ECO:0000313" key="16">
    <source>
        <dbReference type="Proteomes" id="UP000253250"/>
    </source>
</evidence>
<dbReference type="InterPro" id="IPR036138">
    <property type="entry name" value="PBP_dimer_sf"/>
</dbReference>
<dbReference type="InterPro" id="IPR012338">
    <property type="entry name" value="Beta-lactam/transpept-like"/>
</dbReference>
<evidence type="ECO:0000256" key="9">
    <source>
        <dbReference type="ARBA" id="ARBA00022960"/>
    </source>
</evidence>
<dbReference type="GO" id="GO:0071972">
    <property type="term" value="F:peptidoglycan L,D-transpeptidase activity"/>
    <property type="evidence" value="ECO:0007669"/>
    <property type="project" value="TreeGrafter"/>
</dbReference>
<evidence type="ECO:0000313" key="15">
    <source>
        <dbReference type="EMBL" id="RCN56104.1"/>
    </source>
</evidence>
<evidence type="ECO:0000256" key="12">
    <source>
        <dbReference type="ARBA" id="ARBA00023136"/>
    </source>
</evidence>
<protein>
    <recommendedName>
        <fullName evidence="14">Penicillin-binding protein 2</fullName>
        <ecNumber evidence="14">3.4.16.4</ecNumber>
    </recommendedName>
</protein>
<dbReference type="PANTHER" id="PTHR30627:SF2">
    <property type="entry name" value="PEPTIDOGLYCAN D,D-TRANSPEPTIDASE MRDA"/>
    <property type="match status" value="1"/>
</dbReference>
<keyword evidence="10" id="KW-0573">Peptidoglycan synthesis</keyword>
<dbReference type="GO" id="GO:0071555">
    <property type="term" value="P:cell wall organization"/>
    <property type="evidence" value="ECO:0007669"/>
    <property type="project" value="UniProtKB-KW"/>
</dbReference>
<dbReference type="InterPro" id="IPR050515">
    <property type="entry name" value="Beta-lactam/transpept"/>
</dbReference>
<dbReference type="PANTHER" id="PTHR30627">
    <property type="entry name" value="PEPTIDOGLYCAN D,D-TRANSPEPTIDASE"/>
    <property type="match status" value="1"/>
</dbReference>
<dbReference type="Gene3D" id="3.90.1310.10">
    <property type="entry name" value="Penicillin-binding protein 2a (Domain 2)"/>
    <property type="match status" value="1"/>
</dbReference>
<dbReference type="EC" id="3.4.16.4" evidence="14"/>
<dbReference type="GO" id="GO:0009252">
    <property type="term" value="P:peptidoglycan biosynthetic process"/>
    <property type="evidence" value="ECO:0007669"/>
    <property type="project" value="UniProtKB-UniRule"/>
</dbReference>
<comment type="subcellular location">
    <subcellularLocation>
        <location evidence="2">Cell membrane</location>
    </subcellularLocation>
    <subcellularLocation>
        <location evidence="1">Membrane</location>
        <topology evidence="1">Single-pass membrane protein</topology>
    </subcellularLocation>
</comment>
<dbReference type="GO" id="GO:0006508">
    <property type="term" value="P:proteolysis"/>
    <property type="evidence" value="ECO:0007669"/>
    <property type="project" value="UniProtKB-KW"/>
</dbReference>
<keyword evidence="11" id="KW-1133">Transmembrane helix</keyword>
<dbReference type="Gene3D" id="3.40.710.10">
    <property type="entry name" value="DD-peptidase/beta-lactamase superfamily"/>
    <property type="match status" value="1"/>
</dbReference>